<dbReference type="STRING" id="321267.SHM7688_03570"/>
<dbReference type="InterPro" id="IPR015797">
    <property type="entry name" value="NUDIX_hydrolase-like_dom_sf"/>
</dbReference>
<dbReference type="PROSITE" id="PS51462">
    <property type="entry name" value="NUDIX"/>
    <property type="match status" value="1"/>
</dbReference>
<dbReference type="RefSeq" id="WP_058241267.1">
    <property type="nucleotide sequence ID" value="NZ_CYPW01000036.1"/>
</dbReference>
<evidence type="ECO:0000256" key="2">
    <source>
        <dbReference type="ARBA" id="ARBA00022801"/>
    </source>
</evidence>
<dbReference type="Pfam" id="PF00293">
    <property type="entry name" value="NUDIX"/>
    <property type="match status" value="1"/>
</dbReference>
<gene>
    <name evidence="4" type="primary">nudI</name>
    <name evidence="4" type="ORF">SHM7688_03570</name>
</gene>
<proteinExistence type="predicted"/>
<reference evidence="4 5" key="1">
    <citation type="submission" date="2015-09" db="EMBL/GenBank/DDBJ databases">
        <authorList>
            <consortium name="Swine Surveillance"/>
        </authorList>
    </citation>
    <scope>NUCLEOTIDE SEQUENCE [LARGE SCALE GENOMIC DNA]</scope>
    <source>
        <strain evidence="4 5">CECT 7688</strain>
    </source>
</reference>
<keyword evidence="2 4" id="KW-0378">Hydrolase</keyword>
<dbReference type="InterPro" id="IPR000086">
    <property type="entry name" value="NUDIX_hydrolase_dom"/>
</dbReference>
<dbReference type="OrthoDB" id="9761969at2"/>
<keyword evidence="5" id="KW-1185">Reference proteome</keyword>
<feature type="domain" description="Nudix hydrolase" evidence="3">
    <location>
        <begin position="4"/>
        <end position="135"/>
    </location>
</feature>
<organism evidence="4 5">
    <name type="scientific">Shimia marina</name>
    <dbReference type="NCBI Taxonomy" id="321267"/>
    <lineage>
        <taxon>Bacteria</taxon>
        <taxon>Pseudomonadati</taxon>
        <taxon>Pseudomonadota</taxon>
        <taxon>Alphaproteobacteria</taxon>
        <taxon>Rhodobacterales</taxon>
        <taxon>Roseobacteraceae</taxon>
    </lineage>
</organism>
<dbReference type="CDD" id="cd04664">
    <property type="entry name" value="NUDIX_DHNTPase_like"/>
    <property type="match status" value="1"/>
</dbReference>
<evidence type="ECO:0000256" key="1">
    <source>
        <dbReference type="ARBA" id="ARBA00001946"/>
    </source>
</evidence>
<comment type="cofactor">
    <cofactor evidence="1">
        <name>Mg(2+)</name>
        <dbReference type="ChEBI" id="CHEBI:18420"/>
    </cofactor>
</comment>
<dbReference type="EC" id="3.6.1.-" evidence="4"/>
<accession>A0A0N7LSN3</accession>
<dbReference type="GO" id="GO:0016787">
    <property type="term" value="F:hydrolase activity"/>
    <property type="evidence" value="ECO:0007669"/>
    <property type="project" value="UniProtKB-KW"/>
</dbReference>
<dbReference type="InterPro" id="IPR020084">
    <property type="entry name" value="NUDIX_hydrolase_CS"/>
</dbReference>
<dbReference type="PANTHER" id="PTHR43736:SF1">
    <property type="entry name" value="DIHYDRONEOPTERIN TRIPHOSPHATE DIPHOSPHATASE"/>
    <property type="match status" value="1"/>
</dbReference>
<dbReference type="SUPFAM" id="SSF55811">
    <property type="entry name" value="Nudix"/>
    <property type="match status" value="1"/>
</dbReference>
<dbReference type="Gene3D" id="3.90.79.10">
    <property type="entry name" value="Nucleoside Triphosphate Pyrophosphohydrolase"/>
    <property type="match status" value="1"/>
</dbReference>
<dbReference type="EMBL" id="CYPW01000036">
    <property type="protein sequence ID" value="CUH54100.1"/>
    <property type="molecule type" value="Genomic_DNA"/>
</dbReference>
<protein>
    <submittedName>
        <fullName evidence="4">Nucleoside triphosphatase NudI</fullName>
        <ecNumber evidence="4">3.6.1.-</ecNumber>
    </submittedName>
</protein>
<dbReference type="PANTHER" id="PTHR43736">
    <property type="entry name" value="ADP-RIBOSE PYROPHOSPHATASE"/>
    <property type="match status" value="1"/>
</dbReference>
<dbReference type="PROSITE" id="PS00893">
    <property type="entry name" value="NUDIX_BOX"/>
    <property type="match status" value="1"/>
</dbReference>
<dbReference type="AlphaFoldDB" id="A0A0N7LSN3"/>
<sequence length="153" mass="17089">MLPVKSFSVSIFILKPDDGETKVLLLRRTGYLAGLWCQIAGGIEVGEKAWQTAIREVREETGIGLTEIWSADILEQFYEADKECITLVPVFVSTVPPDTTVTLNDEHDAYEWVSFEKANTMLSFPGQQKALAAVKAEFVVKEPNQHLKIEMNG</sequence>
<evidence type="ECO:0000259" key="3">
    <source>
        <dbReference type="PROSITE" id="PS51462"/>
    </source>
</evidence>
<evidence type="ECO:0000313" key="5">
    <source>
        <dbReference type="Proteomes" id="UP000054823"/>
    </source>
</evidence>
<name>A0A0N7LSN3_9RHOB</name>
<evidence type="ECO:0000313" key="4">
    <source>
        <dbReference type="EMBL" id="CUH54100.1"/>
    </source>
</evidence>
<dbReference type="Proteomes" id="UP000054823">
    <property type="component" value="Unassembled WGS sequence"/>
</dbReference>